<keyword evidence="1" id="KW-0472">Membrane</keyword>
<evidence type="ECO:0000313" key="3">
    <source>
        <dbReference type="Proteomes" id="UP000065495"/>
    </source>
</evidence>
<dbReference type="RefSeq" id="XP_022673543.1">
    <property type="nucleotide sequence ID" value="XM_022820028.1"/>
</dbReference>
<reference evidence="2 3" key="1">
    <citation type="journal article" date="2015" name="Biotechnol. Biofuels">
        <title>Genetic basis of the highly efficient yeast Kluyveromyces marxianus: complete genome sequence and transcriptome analyses.</title>
        <authorList>
            <person name="Lertwattanasakul N."/>
            <person name="Kosaka T."/>
            <person name="Hosoyama A."/>
            <person name="Suzuki Y."/>
            <person name="Rodrussamee N."/>
            <person name="Matsutani M."/>
            <person name="Murata M."/>
            <person name="Fujimoto N."/>
            <person name="Suprayogi"/>
            <person name="Tsuchikane K."/>
            <person name="Limtong S."/>
            <person name="Fujita N."/>
            <person name="Yamada M."/>
        </authorList>
    </citation>
    <scope>NUCLEOTIDE SEQUENCE [LARGE SCALE GENOMIC DNA]</scope>
    <source>
        <strain evidence="3">DMKU3-1042 / BCC 29191 / NBRC 104275</strain>
    </source>
</reference>
<protein>
    <submittedName>
        <fullName evidence="2">Uncharacterized protein</fullName>
    </submittedName>
</protein>
<dbReference type="KEGG" id="kmx:KLMA_10003"/>
<feature type="transmembrane region" description="Helical" evidence="1">
    <location>
        <begin position="20"/>
        <end position="39"/>
    </location>
</feature>
<gene>
    <name evidence="2" type="ORF">KLMA_10003</name>
</gene>
<dbReference type="VEuPathDB" id="FungiDB:KLMA_10003"/>
<keyword evidence="1" id="KW-0812">Transmembrane</keyword>
<sequence length="133" mass="15086">MFLLLPGCVSLPNPTLLTVFPFHSFLPLLQLLIFIFFLITSHGANIPTSPLSFSSLYSFPHNQSSVTRTIHNPKLSFPAPSYLPTTHSKLHLKPHCHLPSYPDTPSYHVPPLSSLFHFLHHHFTRHEPTLFSP</sequence>
<dbReference type="AlphaFoldDB" id="W0T2J0"/>
<evidence type="ECO:0000256" key="1">
    <source>
        <dbReference type="SAM" id="Phobius"/>
    </source>
</evidence>
<proteinExistence type="predicted"/>
<accession>W0T2J0</accession>
<dbReference type="EMBL" id="AP012213">
    <property type="protein sequence ID" value="BAO37625.1"/>
    <property type="molecule type" value="Genomic_DNA"/>
</dbReference>
<organism evidence="2 3">
    <name type="scientific">Kluyveromyces marxianus (strain DMKU3-1042 / BCC 29191 / NBRC 104275)</name>
    <name type="common">Yeast</name>
    <name type="synonym">Candida kefyr</name>
    <dbReference type="NCBI Taxonomy" id="1003335"/>
    <lineage>
        <taxon>Eukaryota</taxon>
        <taxon>Fungi</taxon>
        <taxon>Dikarya</taxon>
        <taxon>Ascomycota</taxon>
        <taxon>Saccharomycotina</taxon>
        <taxon>Saccharomycetes</taxon>
        <taxon>Saccharomycetales</taxon>
        <taxon>Saccharomycetaceae</taxon>
        <taxon>Kluyveromyces</taxon>
    </lineage>
</organism>
<evidence type="ECO:0000313" key="2">
    <source>
        <dbReference type="EMBL" id="BAO37625.1"/>
    </source>
</evidence>
<dbReference type="Proteomes" id="UP000065495">
    <property type="component" value="Chromosome 1"/>
</dbReference>
<name>W0T2J0_KLUMD</name>
<dbReference type="GeneID" id="34713688"/>
<keyword evidence="1" id="KW-1133">Transmembrane helix</keyword>